<dbReference type="EMBL" id="SMLB01000001">
    <property type="protein sequence ID" value="TDD73085.1"/>
    <property type="molecule type" value="Genomic_DNA"/>
</dbReference>
<name>A0A4R5AM92_9ACTN</name>
<evidence type="ECO:0000313" key="3">
    <source>
        <dbReference type="Proteomes" id="UP000295217"/>
    </source>
</evidence>
<organism evidence="2 3">
    <name type="scientific">Jiangella aurantiaca</name>
    <dbReference type="NCBI Taxonomy" id="2530373"/>
    <lineage>
        <taxon>Bacteria</taxon>
        <taxon>Bacillati</taxon>
        <taxon>Actinomycetota</taxon>
        <taxon>Actinomycetes</taxon>
        <taxon>Jiangellales</taxon>
        <taxon>Jiangellaceae</taxon>
        <taxon>Jiangella</taxon>
    </lineage>
</organism>
<keyword evidence="1" id="KW-0812">Transmembrane</keyword>
<feature type="transmembrane region" description="Helical" evidence="1">
    <location>
        <begin position="261"/>
        <end position="283"/>
    </location>
</feature>
<keyword evidence="1" id="KW-1133">Transmembrane helix</keyword>
<evidence type="ECO:0000256" key="1">
    <source>
        <dbReference type="SAM" id="Phobius"/>
    </source>
</evidence>
<evidence type="ECO:0000313" key="2">
    <source>
        <dbReference type="EMBL" id="TDD73085.1"/>
    </source>
</evidence>
<dbReference type="InterPro" id="IPR019733">
    <property type="entry name" value="Uncharacterised_YhfT"/>
</dbReference>
<protein>
    <submittedName>
        <fullName evidence="2">Permease</fullName>
    </submittedName>
</protein>
<keyword evidence="3" id="KW-1185">Reference proteome</keyword>
<dbReference type="Pfam" id="PF10797">
    <property type="entry name" value="YhfT"/>
    <property type="match status" value="1"/>
</dbReference>
<reference evidence="2 3" key="1">
    <citation type="submission" date="2019-02" db="EMBL/GenBank/DDBJ databases">
        <title>Draft genome sequences of novel Actinobacteria.</title>
        <authorList>
            <person name="Sahin N."/>
            <person name="Ay H."/>
            <person name="Saygin H."/>
        </authorList>
    </citation>
    <scope>NUCLEOTIDE SEQUENCE [LARGE SCALE GENOMIC DNA]</scope>
    <source>
        <strain evidence="2 3">8K307</strain>
    </source>
</reference>
<dbReference type="PRINTS" id="PR01036">
    <property type="entry name" value="TCRTETB"/>
</dbReference>
<feature type="transmembrane region" description="Helical" evidence="1">
    <location>
        <begin position="20"/>
        <end position="39"/>
    </location>
</feature>
<dbReference type="AlphaFoldDB" id="A0A4R5AM92"/>
<gene>
    <name evidence="2" type="ORF">E1262_00950</name>
</gene>
<dbReference type="RefSeq" id="WP_132101155.1">
    <property type="nucleotide sequence ID" value="NZ_SMLB01000001.1"/>
</dbReference>
<comment type="caution">
    <text evidence="2">The sequence shown here is derived from an EMBL/GenBank/DDBJ whole genome shotgun (WGS) entry which is preliminary data.</text>
</comment>
<sequence length="464" mass="47918">MTLLAATETSSVSFEPWQGALVIVLCAFAALIANAALAVFNDGARPFLLDYIQGRSTRLATATIVTGLSAGFIFGLGAPMALSTGVLNPWLVFLPVEIIGLVAPWRWLAATGGAAWGAVCVFGLNAANSAATSLPIDFVTALQQISTPILWLFTLFPVLAITRQFGRVKGLATFGAEVAVVLLSMNVWPDLFPGSLAMAVGVVMLLGFALTQDRSARRAEQLVLAGSSAAERAAHDEQRAATAAASDQLFGPNADRLRKNVLPLGLLGGLVAALAASGIFGGGEATSFLVADGSYSEAAQVDFLRAFGFVPLIATTALASGAYAMAGFTFVYPIGYLAHVFVDAWPLAIAVAFVLGALVMSAEVLLLSAVGRWLQHWPSVRESADHIRHAITESLSLAILVGSLMAGLAMGGGLGIALVGGLYLLNEAMGRPVVRMASGPAAVIVGGIVLNLLYLVDLVAPVSG</sequence>
<feature type="transmembrane region" description="Helical" evidence="1">
    <location>
        <begin position="394"/>
        <end position="425"/>
    </location>
</feature>
<feature type="transmembrane region" description="Helical" evidence="1">
    <location>
        <begin position="59"/>
        <end position="78"/>
    </location>
</feature>
<accession>A0A4R5AM92</accession>
<feature type="transmembrane region" description="Helical" evidence="1">
    <location>
        <begin position="191"/>
        <end position="210"/>
    </location>
</feature>
<feature type="transmembrane region" description="Helical" evidence="1">
    <location>
        <begin position="142"/>
        <end position="161"/>
    </location>
</feature>
<keyword evidence="1" id="KW-0472">Membrane</keyword>
<proteinExistence type="predicted"/>
<dbReference type="Proteomes" id="UP000295217">
    <property type="component" value="Unassembled WGS sequence"/>
</dbReference>
<feature type="transmembrane region" description="Helical" evidence="1">
    <location>
        <begin position="344"/>
        <end position="374"/>
    </location>
</feature>
<dbReference type="OrthoDB" id="92225at2"/>
<feature type="transmembrane region" description="Helical" evidence="1">
    <location>
        <begin position="437"/>
        <end position="456"/>
    </location>
</feature>
<feature type="transmembrane region" description="Helical" evidence="1">
    <location>
        <begin position="303"/>
        <end position="332"/>
    </location>
</feature>